<keyword evidence="2" id="KW-0808">Transferase</keyword>
<dbReference type="SUPFAM" id="SSF53448">
    <property type="entry name" value="Nucleotide-diphospho-sugar transferases"/>
    <property type="match status" value="1"/>
</dbReference>
<sequence>MNKVKVSVVVPVYKVEKYLERCVNSIIKQSLSELEIILVDDGSPDNCGIMCDSFADKDNRIKVVHKANGGLSSARNAGLKIATGEYIGFVDSDDDIETDMYEKMYNAALKYKVDFVMCDYQRINSNRTNFNKTLDIDSGFYDKEKIRSDIFPALIMGSNIDYGPLLSVCLCLYKRQFLTDNSITFANDVKWSEDNLFSAIVGYKCNSFYYLKTEYLYHYYSNPGTITTSYRAGAWNVYCKMNEYLHNFFDQISDYDFSEQLKIHMIYYACNCLGMASKLSEEDALYEMNMILNSQELKTAFKNLHLSDISIKLRFQLYLMKHKKTKVLYKIYNKKG</sequence>
<keyword evidence="1" id="KW-0328">Glycosyltransferase</keyword>
<dbReference type="Pfam" id="PF00535">
    <property type="entry name" value="Glycos_transf_2"/>
    <property type="match status" value="1"/>
</dbReference>
<dbReference type="InterPro" id="IPR001173">
    <property type="entry name" value="Glyco_trans_2-like"/>
</dbReference>
<dbReference type="EMBL" id="SNUZ01000004">
    <property type="protein sequence ID" value="MCL3787013.1"/>
    <property type="molecule type" value="Genomic_DNA"/>
</dbReference>
<dbReference type="Gene3D" id="3.90.550.10">
    <property type="entry name" value="Spore Coat Polysaccharide Biosynthesis Protein SpsA, Chain A"/>
    <property type="match status" value="1"/>
</dbReference>
<organism evidence="4 5">
    <name type="scientific">Ruminococcus bromii</name>
    <dbReference type="NCBI Taxonomy" id="40518"/>
    <lineage>
        <taxon>Bacteria</taxon>
        <taxon>Bacillati</taxon>
        <taxon>Bacillota</taxon>
        <taxon>Clostridia</taxon>
        <taxon>Eubacteriales</taxon>
        <taxon>Oscillospiraceae</taxon>
        <taxon>Ruminococcus</taxon>
    </lineage>
</organism>
<dbReference type="InterPro" id="IPR029044">
    <property type="entry name" value="Nucleotide-diphossugar_trans"/>
</dbReference>
<feature type="domain" description="Glycosyltransferase 2-like" evidence="3">
    <location>
        <begin position="7"/>
        <end position="142"/>
    </location>
</feature>
<keyword evidence="5" id="KW-1185">Reference proteome</keyword>
<reference evidence="4 5" key="1">
    <citation type="submission" date="2019-03" db="EMBL/GenBank/DDBJ databases">
        <authorList>
            <person name="Molinero N."/>
            <person name="Sanchez B."/>
            <person name="Walker A."/>
            <person name="Duncan S."/>
            <person name="Delgado S."/>
            <person name="Margolles A."/>
        </authorList>
    </citation>
    <scope>NUCLEOTIDE SEQUENCE [LARGE SCALE GENOMIC DNA]</scope>
    <source>
        <strain evidence="4 5">IPLA60002</strain>
    </source>
</reference>
<evidence type="ECO:0000256" key="2">
    <source>
        <dbReference type="ARBA" id="ARBA00022679"/>
    </source>
</evidence>
<dbReference type="PANTHER" id="PTHR22916:SF51">
    <property type="entry name" value="GLYCOSYLTRANSFERASE EPSH-RELATED"/>
    <property type="match status" value="1"/>
</dbReference>
<name>A0ABT0NFK0_9FIRM</name>
<proteinExistence type="predicted"/>
<gene>
    <name evidence="4" type="ORF">E2N93_03120</name>
</gene>
<evidence type="ECO:0000313" key="5">
    <source>
        <dbReference type="Proteomes" id="UP001056693"/>
    </source>
</evidence>
<dbReference type="CDD" id="cd00761">
    <property type="entry name" value="Glyco_tranf_GTA_type"/>
    <property type="match status" value="1"/>
</dbReference>
<evidence type="ECO:0000259" key="3">
    <source>
        <dbReference type="Pfam" id="PF00535"/>
    </source>
</evidence>
<evidence type="ECO:0000313" key="4">
    <source>
        <dbReference type="EMBL" id="MCL3787013.1"/>
    </source>
</evidence>
<evidence type="ECO:0000256" key="1">
    <source>
        <dbReference type="ARBA" id="ARBA00022676"/>
    </source>
</evidence>
<protein>
    <submittedName>
        <fullName evidence="4">Glycosyltransferase</fullName>
    </submittedName>
</protein>
<dbReference type="Proteomes" id="UP001056693">
    <property type="component" value="Unassembled WGS sequence"/>
</dbReference>
<accession>A0ABT0NFK0</accession>
<comment type="caution">
    <text evidence="4">The sequence shown here is derived from an EMBL/GenBank/DDBJ whole genome shotgun (WGS) entry which is preliminary data.</text>
</comment>
<dbReference type="RefSeq" id="WP_249376049.1">
    <property type="nucleotide sequence ID" value="NZ_SNUZ01000004.1"/>
</dbReference>
<dbReference type="PANTHER" id="PTHR22916">
    <property type="entry name" value="GLYCOSYLTRANSFERASE"/>
    <property type="match status" value="1"/>
</dbReference>